<feature type="region of interest" description="Disordered" evidence="7">
    <location>
        <begin position="105"/>
        <end position="125"/>
    </location>
</feature>
<comment type="function">
    <text evidence="6">Sigma factors are initiation factors that promote the attachment of RNA polymerase to specific initiation sites and are then released.</text>
</comment>
<gene>
    <name evidence="6" type="primary">sigI</name>
    <name evidence="9" type="ORF">ABID56_001645</name>
</gene>
<dbReference type="InterPro" id="IPR013325">
    <property type="entry name" value="RNA_pol_sigma_r2"/>
</dbReference>
<keyword evidence="10" id="KW-1185">Reference proteome</keyword>
<evidence type="ECO:0000256" key="3">
    <source>
        <dbReference type="ARBA" id="ARBA00023082"/>
    </source>
</evidence>
<proteinExistence type="inferred from homology"/>
<reference evidence="9 10" key="1">
    <citation type="submission" date="2024-06" db="EMBL/GenBank/DDBJ databases">
        <title>Genomic Encyclopedia of Type Strains, Phase IV (KMG-IV): sequencing the most valuable type-strain genomes for metagenomic binning, comparative biology and taxonomic classification.</title>
        <authorList>
            <person name="Goeker M."/>
        </authorList>
    </citation>
    <scope>NUCLEOTIDE SEQUENCE [LARGE SCALE GENOMIC DNA]</scope>
    <source>
        <strain evidence="9 10">DSM 23520</strain>
    </source>
</reference>
<evidence type="ECO:0000313" key="10">
    <source>
        <dbReference type="Proteomes" id="UP001549167"/>
    </source>
</evidence>
<dbReference type="NCBIfam" id="TIGR02895">
    <property type="entry name" value="spore_sigI"/>
    <property type="match status" value="1"/>
</dbReference>
<comment type="subcellular location">
    <subcellularLocation>
        <location evidence="6">Cytoplasm</location>
    </subcellularLocation>
</comment>
<dbReference type="PANTHER" id="PTHR30385">
    <property type="entry name" value="SIGMA FACTOR F FLAGELLAR"/>
    <property type="match status" value="1"/>
</dbReference>
<evidence type="ECO:0000259" key="8">
    <source>
        <dbReference type="Pfam" id="PF04542"/>
    </source>
</evidence>
<dbReference type="HAMAP" id="MF_02064">
    <property type="entry name" value="Sigma70_SigI"/>
    <property type="match status" value="1"/>
</dbReference>
<dbReference type="RefSeq" id="WP_354220114.1">
    <property type="nucleotide sequence ID" value="NZ_JBEPMX010000007.1"/>
</dbReference>
<comment type="caution">
    <text evidence="9">The sequence shown here is derived from an EMBL/GenBank/DDBJ whole genome shotgun (WGS) entry which is preliminary data.</text>
</comment>
<dbReference type="Proteomes" id="UP001549167">
    <property type="component" value="Unassembled WGS sequence"/>
</dbReference>
<feature type="domain" description="RNA polymerase sigma-70 region 2" evidence="8">
    <location>
        <begin position="33"/>
        <end position="101"/>
    </location>
</feature>
<evidence type="ECO:0000256" key="1">
    <source>
        <dbReference type="ARBA" id="ARBA00022490"/>
    </source>
</evidence>
<feature type="DNA-binding region" description="H-T-H motif" evidence="6">
    <location>
        <begin position="202"/>
        <end position="221"/>
    </location>
</feature>
<comment type="similarity">
    <text evidence="6">Belongs to the sigma-70 factor family. SigI subfamily.</text>
</comment>
<evidence type="ECO:0000256" key="4">
    <source>
        <dbReference type="ARBA" id="ARBA00023125"/>
    </source>
</evidence>
<keyword evidence="5 6" id="KW-0804">Transcription</keyword>
<dbReference type="Pfam" id="PF04542">
    <property type="entry name" value="Sigma70_r2"/>
    <property type="match status" value="1"/>
</dbReference>
<accession>A0ABV2KXZ1</accession>
<dbReference type="EMBL" id="JBEPMX010000007">
    <property type="protein sequence ID" value="MET3683550.1"/>
    <property type="molecule type" value="Genomic_DNA"/>
</dbReference>
<dbReference type="InterPro" id="IPR014284">
    <property type="entry name" value="RNA_pol_sigma-70_dom"/>
</dbReference>
<dbReference type="SUPFAM" id="SSF88946">
    <property type="entry name" value="Sigma2 domain of RNA polymerase sigma factors"/>
    <property type="match status" value="1"/>
</dbReference>
<sequence length="246" mass="28753">MLQRLKKTEDVPLEEQVLAVQQGDDETRHHLLSSYQPFIAKAVSNVCKRYINPEQDDEFSIGLMAFNDAIDSYSKDKGSSFLTFAKLVISRKVIDYIRKEADDVTTMSLDQSEDEDEPSTTEWRVSQVSKDEYAKAQDNWYRQIEIEEYNDRLKDFKLSFAELATISPKHEDARQSAQDVAQYVYQDDALREYVLDKKRLPIKQIEPHVNVSKKTIERNRKYILAVFVLLVEDFEYLKEYVKGVSE</sequence>
<dbReference type="InterPro" id="IPR014244">
    <property type="entry name" value="RNA_pol_sigma-I"/>
</dbReference>
<dbReference type="NCBIfam" id="TIGR02937">
    <property type="entry name" value="sigma70-ECF"/>
    <property type="match status" value="1"/>
</dbReference>
<keyword evidence="1 6" id="KW-0963">Cytoplasm</keyword>
<name>A0ABV2KXZ1_9BACI</name>
<evidence type="ECO:0000256" key="5">
    <source>
        <dbReference type="ARBA" id="ARBA00023163"/>
    </source>
</evidence>
<keyword evidence="4 6" id="KW-0238">DNA-binding</keyword>
<keyword evidence="2 6" id="KW-0805">Transcription regulation</keyword>
<dbReference type="Gene3D" id="1.10.1740.10">
    <property type="match status" value="1"/>
</dbReference>
<evidence type="ECO:0000256" key="7">
    <source>
        <dbReference type="SAM" id="MobiDB-lite"/>
    </source>
</evidence>
<keyword evidence="6" id="KW-0346">Stress response</keyword>
<comment type="subunit">
    <text evidence="6">Interacts with RsgI.</text>
</comment>
<dbReference type="PIRSF" id="PIRSF038953">
    <property type="entry name" value="SigI"/>
    <property type="match status" value="1"/>
</dbReference>
<evidence type="ECO:0000313" key="9">
    <source>
        <dbReference type="EMBL" id="MET3683550.1"/>
    </source>
</evidence>
<evidence type="ECO:0000256" key="2">
    <source>
        <dbReference type="ARBA" id="ARBA00023015"/>
    </source>
</evidence>
<organism evidence="9 10">
    <name type="scientific">Alkalibacillus flavidus</name>
    <dbReference type="NCBI Taxonomy" id="546021"/>
    <lineage>
        <taxon>Bacteria</taxon>
        <taxon>Bacillati</taxon>
        <taxon>Bacillota</taxon>
        <taxon>Bacilli</taxon>
        <taxon>Bacillales</taxon>
        <taxon>Bacillaceae</taxon>
        <taxon>Alkalibacillus</taxon>
    </lineage>
</organism>
<feature type="short sequence motif" description="Polymerase core binding" evidence="6">
    <location>
        <begin position="57"/>
        <end position="70"/>
    </location>
</feature>
<evidence type="ECO:0000256" key="6">
    <source>
        <dbReference type="HAMAP-Rule" id="MF_02064"/>
    </source>
</evidence>
<dbReference type="PANTHER" id="PTHR30385:SF6">
    <property type="entry name" value="RNA POLYMERASE SIGMA FACTOR SIGI"/>
    <property type="match status" value="1"/>
</dbReference>
<keyword evidence="3 6" id="KW-0731">Sigma factor</keyword>
<protein>
    <recommendedName>
        <fullName evidence="6">RNA polymerase sigma factor SigI</fullName>
    </recommendedName>
</protein>
<dbReference type="InterPro" id="IPR007627">
    <property type="entry name" value="RNA_pol_sigma70_r2"/>
</dbReference>
<comment type="activity regulation">
    <text evidence="6">Negatively regulated by the anti-sigma-I factor RsgI.</text>
</comment>